<dbReference type="SUPFAM" id="SSF54593">
    <property type="entry name" value="Glyoxalase/Bleomycin resistance protein/Dihydroxybiphenyl dioxygenase"/>
    <property type="match status" value="1"/>
</dbReference>
<dbReference type="InterPro" id="IPR004360">
    <property type="entry name" value="Glyas_Fos-R_dOase_dom"/>
</dbReference>
<proteinExistence type="predicted"/>
<gene>
    <name evidence="2" type="ORF">D1Z90_09375</name>
</gene>
<evidence type="ECO:0000259" key="1">
    <source>
        <dbReference type="PROSITE" id="PS51819"/>
    </source>
</evidence>
<organism evidence="2 3">
    <name type="scientific">Motilimonas pumila</name>
    <dbReference type="NCBI Taxonomy" id="2303987"/>
    <lineage>
        <taxon>Bacteria</taxon>
        <taxon>Pseudomonadati</taxon>
        <taxon>Pseudomonadota</taxon>
        <taxon>Gammaproteobacteria</taxon>
        <taxon>Alteromonadales</taxon>
        <taxon>Alteromonadales genera incertae sedis</taxon>
        <taxon>Motilimonas</taxon>
    </lineage>
</organism>
<reference evidence="2 3" key="2">
    <citation type="submission" date="2019-01" db="EMBL/GenBank/DDBJ databases">
        <title>Motilimonas pumilus sp. nov., isolated from the gut of sea cucumber (Apostichopus japonicus).</title>
        <authorList>
            <person name="Wang F.-Q."/>
            <person name="Ren L.-H."/>
            <person name="Lin Y.-W."/>
            <person name="Sun G.-H."/>
            <person name="Du Z.-J."/>
            <person name="Zhao J.-X."/>
            <person name="Liu X.-J."/>
            <person name="Liu L.-J."/>
        </authorList>
    </citation>
    <scope>NUCLEOTIDE SEQUENCE [LARGE SCALE GENOMIC DNA]</scope>
    <source>
        <strain evidence="2 3">PLHSC7-2</strain>
    </source>
</reference>
<dbReference type="OrthoDB" id="9812656at2"/>
<dbReference type="InterPro" id="IPR050383">
    <property type="entry name" value="GlyoxalaseI/FosfomycinResist"/>
</dbReference>
<protein>
    <submittedName>
        <fullName evidence="2">VOC family protein</fullName>
    </submittedName>
</protein>
<reference evidence="2 3" key="1">
    <citation type="submission" date="2018-09" db="EMBL/GenBank/DDBJ databases">
        <authorList>
            <person name="Wang F."/>
        </authorList>
    </citation>
    <scope>NUCLEOTIDE SEQUENCE [LARGE SCALE GENOMIC DNA]</scope>
    <source>
        <strain evidence="2 3">PLHSC7-2</strain>
    </source>
</reference>
<evidence type="ECO:0000313" key="3">
    <source>
        <dbReference type="Proteomes" id="UP000283255"/>
    </source>
</evidence>
<sequence>MPQPNGVIQPLQLDHLVLRSVNPSRLIAFYCQVLGCTVERETSPQVGLTQLRAGAALIDIVDVNAALGSAGGAAPSRTGNNMDHFCLQIAPVSEAQIIRHLRLHGVEAGAFRHRYGAQGRGASLYIEDCDGNQLELRCKLAK</sequence>
<dbReference type="AlphaFoldDB" id="A0A418YFE2"/>
<dbReference type="InterPro" id="IPR029068">
    <property type="entry name" value="Glyas_Bleomycin-R_OHBP_Dase"/>
</dbReference>
<dbReference type="EMBL" id="QZCH01000010">
    <property type="protein sequence ID" value="RJG47914.1"/>
    <property type="molecule type" value="Genomic_DNA"/>
</dbReference>
<dbReference type="PANTHER" id="PTHR21366">
    <property type="entry name" value="GLYOXALASE FAMILY PROTEIN"/>
    <property type="match status" value="1"/>
</dbReference>
<dbReference type="PANTHER" id="PTHR21366:SF14">
    <property type="entry name" value="GLYOXALASE DOMAIN-CONTAINING PROTEIN 5"/>
    <property type="match status" value="1"/>
</dbReference>
<keyword evidence="3" id="KW-1185">Reference proteome</keyword>
<dbReference type="Proteomes" id="UP000283255">
    <property type="component" value="Unassembled WGS sequence"/>
</dbReference>
<comment type="caution">
    <text evidence="2">The sequence shown here is derived from an EMBL/GenBank/DDBJ whole genome shotgun (WGS) entry which is preliminary data.</text>
</comment>
<dbReference type="PROSITE" id="PS51819">
    <property type="entry name" value="VOC"/>
    <property type="match status" value="1"/>
</dbReference>
<evidence type="ECO:0000313" key="2">
    <source>
        <dbReference type="EMBL" id="RJG47914.1"/>
    </source>
</evidence>
<dbReference type="Gene3D" id="3.10.180.10">
    <property type="entry name" value="2,3-Dihydroxybiphenyl 1,2-Dioxygenase, domain 1"/>
    <property type="match status" value="1"/>
</dbReference>
<dbReference type="Pfam" id="PF00903">
    <property type="entry name" value="Glyoxalase"/>
    <property type="match status" value="1"/>
</dbReference>
<accession>A0A418YFE2</accession>
<feature type="domain" description="VOC" evidence="1">
    <location>
        <begin position="12"/>
        <end position="139"/>
    </location>
</feature>
<dbReference type="InterPro" id="IPR037523">
    <property type="entry name" value="VOC_core"/>
</dbReference>
<dbReference type="RefSeq" id="WP_119910497.1">
    <property type="nucleotide sequence ID" value="NZ_QZCH01000010.1"/>
</dbReference>
<name>A0A418YFE2_9GAMM</name>